<evidence type="ECO:0000313" key="3">
    <source>
        <dbReference type="Proteomes" id="UP000299102"/>
    </source>
</evidence>
<dbReference type="Proteomes" id="UP000299102">
    <property type="component" value="Unassembled WGS sequence"/>
</dbReference>
<name>A0A4C1U3G9_EUMVA</name>
<gene>
    <name evidence="2" type="ORF">EVAR_14625_1</name>
</gene>
<proteinExistence type="predicted"/>
<dbReference type="EMBL" id="BGZK01000118">
    <property type="protein sequence ID" value="GBP20376.1"/>
    <property type="molecule type" value="Genomic_DNA"/>
</dbReference>
<comment type="caution">
    <text evidence="2">The sequence shown here is derived from an EMBL/GenBank/DDBJ whole genome shotgun (WGS) entry which is preliminary data.</text>
</comment>
<feature type="region of interest" description="Disordered" evidence="1">
    <location>
        <begin position="71"/>
        <end position="116"/>
    </location>
</feature>
<keyword evidence="3" id="KW-1185">Reference proteome</keyword>
<dbReference type="AlphaFoldDB" id="A0A4C1U3G9"/>
<sequence length="151" mass="17057">MDPYACRIFSEAFPSHRVLNHDDAKEVYTTTYRAAISEFWMRESDPYIPGLFLEARTHLTIQALMRLGIDRRPDTRDDKRHHHPPYACAGRFGPRKRGASENTSDTGGAARPSSALDNGACHAAIAPPLIYYALYSDTPATPRHFRSSHER</sequence>
<reference evidence="2 3" key="1">
    <citation type="journal article" date="2019" name="Commun. Biol.">
        <title>The bagworm genome reveals a unique fibroin gene that provides high tensile strength.</title>
        <authorList>
            <person name="Kono N."/>
            <person name="Nakamura H."/>
            <person name="Ohtoshi R."/>
            <person name="Tomita M."/>
            <person name="Numata K."/>
            <person name="Arakawa K."/>
        </authorList>
    </citation>
    <scope>NUCLEOTIDE SEQUENCE [LARGE SCALE GENOMIC DNA]</scope>
</reference>
<organism evidence="2 3">
    <name type="scientific">Eumeta variegata</name>
    <name type="common">Bagworm moth</name>
    <name type="synonym">Eumeta japonica</name>
    <dbReference type="NCBI Taxonomy" id="151549"/>
    <lineage>
        <taxon>Eukaryota</taxon>
        <taxon>Metazoa</taxon>
        <taxon>Ecdysozoa</taxon>
        <taxon>Arthropoda</taxon>
        <taxon>Hexapoda</taxon>
        <taxon>Insecta</taxon>
        <taxon>Pterygota</taxon>
        <taxon>Neoptera</taxon>
        <taxon>Endopterygota</taxon>
        <taxon>Lepidoptera</taxon>
        <taxon>Glossata</taxon>
        <taxon>Ditrysia</taxon>
        <taxon>Tineoidea</taxon>
        <taxon>Psychidae</taxon>
        <taxon>Oiketicinae</taxon>
        <taxon>Eumeta</taxon>
    </lineage>
</organism>
<evidence type="ECO:0000313" key="2">
    <source>
        <dbReference type="EMBL" id="GBP20376.1"/>
    </source>
</evidence>
<protein>
    <submittedName>
        <fullName evidence="2">Uncharacterized protein</fullName>
    </submittedName>
</protein>
<evidence type="ECO:0000256" key="1">
    <source>
        <dbReference type="SAM" id="MobiDB-lite"/>
    </source>
</evidence>
<accession>A0A4C1U3G9</accession>